<evidence type="ECO:0000256" key="2">
    <source>
        <dbReference type="ARBA" id="ARBA00023315"/>
    </source>
</evidence>
<dbReference type="PANTHER" id="PTHR43877:SF8">
    <property type="entry name" value="N-ACETYLGLUTAMATE SYNTHASE-RELATED"/>
    <property type="match status" value="1"/>
</dbReference>
<evidence type="ECO:0000313" key="5">
    <source>
        <dbReference type="Proteomes" id="UP000325286"/>
    </source>
</evidence>
<sequence>MNDPHGPPTTGLDMPLYREATRQDADQIAALMEPDVRARKLLRRTPEEIAELTKHGFVAQRGETLIGFCAVEIYSRKMAEIQCLVVDANCRAQGIGRCLVRMSVERARDLGVMEVMAISSSEDFLRGCGFDYSLPDQKRAMFCQLRPRHDPADDE</sequence>
<dbReference type="InterPro" id="IPR050832">
    <property type="entry name" value="Bact_Acetyltransf"/>
</dbReference>
<dbReference type="OrthoDB" id="9775804at2"/>
<dbReference type="CDD" id="cd04301">
    <property type="entry name" value="NAT_SF"/>
    <property type="match status" value="1"/>
</dbReference>
<keyword evidence="2" id="KW-0012">Acyltransferase</keyword>
<dbReference type="PROSITE" id="PS51186">
    <property type="entry name" value="GNAT"/>
    <property type="match status" value="1"/>
</dbReference>
<dbReference type="Pfam" id="PF00583">
    <property type="entry name" value="Acetyltransf_1"/>
    <property type="match status" value="1"/>
</dbReference>
<accession>A0A5B9QQ52</accession>
<keyword evidence="1 4" id="KW-0808">Transferase</keyword>
<protein>
    <submittedName>
        <fullName evidence="4">Acetyltransferase</fullName>
    </submittedName>
</protein>
<dbReference type="InterPro" id="IPR016181">
    <property type="entry name" value="Acyl_CoA_acyltransferase"/>
</dbReference>
<evidence type="ECO:0000313" key="4">
    <source>
        <dbReference type="EMBL" id="QEG39790.1"/>
    </source>
</evidence>
<evidence type="ECO:0000256" key="1">
    <source>
        <dbReference type="ARBA" id="ARBA00022679"/>
    </source>
</evidence>
<evidence type="ECO:0000259" key="3">
    <source>
        <dbReference type="PROSITE" id="PS51186"/>
    </source>
</evidence>
<gene>
    <name evidence="4" type="ORF">UC8_17880</name>
</gene>
<dbReference type="AlphaFoldDB" id="A0A5B9QQ52"/>
<dbReference type="InterPro" id="IPR000182">
    <property type="entry name" value="GNAT_dom"/>
</dbReference>
<dbReference type="EMBL" id="CP042914">
    <property type="protein sequence ID" value="QEG39790.1"/>
    <property type="molecule type" value="Genomic_DNA"/>
</dbReference>
<dbReference type="KEGG" id="rul:UC8_17880"/>
<feature type="domain" description="N-acetyltransferase" evidence="3">
    <location>
        <begin position="15"/>
        <end position="146"/>
    </location>
</feature>
<dbReference type="GO" id="GO:0016747">
    <property type="term" value="F:acyltransferase activity, transferring groups other than amino-acyl groups"/>
    <property type="evidence" value="ECO:0007669"/>
    <property type="project" value="InterPro"/>
</dbReference>
<dbReference type="Gene3D" id="3.40.630.30">
    <property type="match status" value="1"/>
</dbReference>
<dbReference type="Proteomes" id="UP000325286">
    <property type="component" value="Chromosome"/>
</dbReference>
<organism evidence="4 5">
    <name type="scientific">Roseimaritima ulvae</name>
    <dbReference type="NCBI Taxonomy" id="980254"/>
    <lineage>
        <taxon>Bacteria</taxon>
        <taxon>Pseudomonadati</taxon>
        <taxon>Planctomycetota</taxon>
        <taxon>Planctomycetia</taxon>
        <taxon>Pirellulales</taxon>
        <taxon>Pirellulaceae</taxon>
        <taxon>Roseimaritima</taxon>
    </lineage>
</organism>
<keyword evidence="5" id="KW-1185">Reference proteome</keyword>
<proteinExistence type="predicted"/>
<dbReference type="SUPFAM" id="SSF55729">
    <property type="entry name" value="Acyl-CoA N-acyltransferases (Nat)"/>
    <property type="match status" value="1"/>
</dbReference>
<dbReference type="RefSeq" id="WP_068134263.1">
    <property type="nucleotide sequence ID" value="NZ_CP042914.1"/>
</dbReference>
<name>A0A5B9QQ52_9BACT</name>
<reference evidence="4 5" key="1">
    <citation type="submission" date="2019-08" db="EMBL/GenBank/DDBJ databases">
        <title>Deep-cultivation of Planctomycetes and their phenomic and genomic characterization uncovers novel biology.</title>
        <authorList>
            <person name="Wiegand S."/>
            <person name="Jogler M."/>
            <person name="Boedeker C."/>
            <person name="Pinto D."/>
            <person name="Vollmers J."/>
            <person name="Rivas-Marin E."/>
            <person name="Kohn T."/>
            <person name="Peeters S.H."/>
            <person name="Heuer A."/>
            <person name="Rast P."/>
            <person name="Oberbeckmann S."/>
            <person name="Bunk B."/>
            <person name="Jeske O."/>
            <person name="Meyerdierks A."/>
            <person name="Storesund J.E."/>
            <person name="Kallscheuer N."/>
            <person name="Luecker S."/>
            <person name="Lage O.M."/>
            <person name="Pohl T."/>
            <person name="Merkel B.J."/>
            <person name="Hornburger P."/>
            <person name="Mueller R.-W."/>
            <person name="Bruemmer F."/>
            <person name="Labrenz M."/>
            <person name="Spormann A.M."/>
            <person name="Op den Camp H."/>
            <person name="Overmann J."/>
            <person name="Amann R."/>
            <person name="Jetten M.S.M."/>
            <person name="Mascher T."/>
            <person name="Medema M.H."/>
            <person name="Devos D.P."/>
            <person name="Kaster A.-K."/>
            <person name="Ovreas L."/>
            <person name="Rohde M."/>
            <person name="Galperin M.Y."/>
            <person name="Jogler C."/>
        </authorList>
    </citation>
    <scope>NUCLEOTIDE SEQUENCE [LARGE SCALE GENOMIC DNA]</scope>
    <source>
        <strain evidence="4 5">UC8</strain>
    </source>
</reference>
<dbReference type="PANTHER" id="PTHR43877">
    <property type="entry name" value="AMINOALKYLPHOSPHONATE N-ACETYLTRANSFERASE-RELATED-RELATED"/>
    <property type="match status" value="1"/>
</dbReference>